<dbReference type="RefSeq" id="WP_146202254.1">
    <property type="nucleotide sequence ID" value="NZ_QGDT01000004.1"/>
</dbReference>
<evidence type="ECO:0000313" key="1">
    <source>
        <dbReference type="EMBL" id="PWJ58256.1"/>
    </source>
</evidence>
<sequence>MALEERLALTDSITKKIQILQKFLIANLHFQNTDLIIDRSIEKIKAVNGFISIKELSSSLNMSLDAFE</sequence>
<comment type="caution">
    <text evidence="1">The sequence shown here is derived from an EMBL/GenBank/DDBJ whole genome shotgun (WGS) entry which is preliminary data.</text>
</comment>
<keyword evidence="2" id="KW-1185">Reference proteome</keyword>
<accession>A0A316AKV3</accession>
<protein>
    <recommendedName>
        <fullName evidence="3">HTH araC/xylS-type domain-containing protein</fullName>
    </recommendedName>
</protein>
<organism evidence="1 2">
    <name type="scientific">Dyadobacter jejuensis</name>
    <dbReference type="NCBI Taxonomy" id="1082580"/>
    <lineage>
        <taxon>Bacteria</taxon>
        <taxon>Pseudomonadati</taxon>
        <taxon>Bacteroidota</taxon>
        <taxon>Cytophagia</taxon>
        <taxon>Cytophagales</taxon>
        <taxon>Spirosomataceae</taxon>
        <taxon>Dyadobacter</taxon>
    </lineage>
</organism>
<dbReference type="EMBL" id="QGDT01000004">
    <property type="protein sequence ID" value="PWJ58256.1"/>
    <property type="molecule type" value="Genomic_DNA"/>
</dbReference>
<dbReference type="AlphaFoldDB" id="A0A316AKV3"/>
<proteinExistence type="predicted"/>
<dbReference type="Proteomes" id="UP000245880">
    <property type="component" value="Unassembled WGS sequence"/>
</dbReference>
<reference evidence="1 2" key="1">
    <citation type="submission" date="2018-03" db="EMBL/GenBank/DDBJ databases">
        <title>Genomic Encyclopedia of Archaeal and Bacterial Type Strains, Phase II (KMG-II): from individual species to whole genera.</title>
        <authorList>
            <person name="Goeker M."/>
        </authorList>
    </citation>
    <scope>NUCLEOTIDE SEQUENCE [LARGE SCALE GENOMIC DNA]</scope>
    <source>
        <strain evidence="1 2">DSM 100346</strain>
    </source>
</reference>
<gene>
    <name evidence="1" type="ORF">CLV98_104114</name>
</gene>
<evidence type="ECO:0008006" key="3">
    <source>
        <dbReference type="Google" id="ProtNLM"/>
    </source>
</evidence>
<evidence type="ECO:0000313" key="2">
    <source>
        <dbReference type="Proteomes" id="UP000245880"/>
    </source>
</evidence>
<name>A0A316AKV3_9BACT</name>